<evidence type="ECO:0000256" key="1">
    <source>
        <dbReference type="SAM" id="SignalP"/>
    </source>
</evidence>
<evidence type="ECO:0000313" key="2">
    <source>
        <dbReference type="EMBL" id="MBP2325484.1"/>
    </source>
</evidence>
<sequence>MVRYSWAAVVFAIVLSGLGIAAPAAAADPGLSAWNREFVRLVAGSHPQELVRADAWVALISEDGDAAVDEFVDVGLWDAVQRADEVGEQHADFARRVLATFTSEFSPEVHAAAQHALNGGDSDRAEFVLTGFAAAQNRDRQARAAEGSLARALVAEDRAFVRNLAATDPGAQVRASATWATRTGATDDDLVAFFADGWTHAAVLDLESHRRQEIESDARWRATVRRLLADAQEAEQAALGAAEEFREQARAAAARAWRTAGESTGPARTAWAGAEQIALQQAANWRAVAAAAAAATGPNWKPIAGVATRTQSSWTAEREWAAEQARAWNALLAKAIEGETRMTQPAR</sequence>
<comment type="caution">
    <text evidence="2">The sequence shown here is derived from an EMBL/GenBank/DDBJ whole genome shotgun (WGS) entry which is preliminary data.</text>
</comment>
<dbReference type="EMBL" id="JAGINW010000001">
    <property type="protein sequence ID" value="MBP2325484.1"/>
    <property type="molecule type" value="Genomic_DNA"/>
</dbReference>
<proteinExistence type="predicted"/>
<protein>
    <submittedName>
        <fullName evidence="2">Uncharacterized protein</fullName>
    </submittedName>
</protein>
<dbReference type="RefSeq" id="WP_209642677.1">
    <property type="nucleotide sequence ID" value="NZ_JAGINW010000001.1"/>
</dbReference>
<feature type="signal peptide" evidence="1">
    <location>
        <begin position="1"/>
        <end position="26"/>
    </location>
</feature>
<organism evidence="2 3">
    <name type="scientific">Kibdelosporangium banguiense</name>
    <dbReference type="NCBI Taxonomy" id="1365924"/>
    <lineage>
        <taxon>Bacteria</taxon>
        <taxon>Bacillati</taxon>
        <taxon>Actinomycetota</taxon>
        <taxon>Actinomycetes</taxon>
        <taxon>Pseudonocardiales</taxon>
        <taxon>Pseudonocardiaceae</taxon>
        <taxon>Kibdelosporangium</taxon>
    </lineage>
</organism>
<gene>
    <name evidence="2" type="ORF">JOF56_005869</name>
</gene>
<evidence type="ECO:0000313" key="3">
    <source>
        <dbReference type="Proteomes" id="UP001519332"/>
    </source>
</evidence>
<keyword evidence="3" id="KW-1185">Reference proteome</keyword>
<keyword evidence="1" id="KW-0732">Signal</keyword>
<dbReference type="Proteomes" id="UP001519332">
    <property type="component" value="Unassembled WGS sequence"/>
</dbReference>
<reference evidence="2 3" key="1">
    <citation type="submission" date="2021-03" db="EMBL/GenBank/DDBJ databases">
        <title>Sequencing the genomes of 1000 actinobacteria strains.</title>
        <authorList>
            <person name="Klenk H.-P."/>
        </authorList>
    </citation>
    <scope>NUCLEOTIDE SEQUENCE [LARGE SCALE GENOMIC DNA]</scope>
    <source>
        <strain evidence="2 3">DSM 46670</strain>
    </source>
</reference>
<dbReference type="Pfam" id="PF03752">
    <property type="entry name" value="ALF"/>
    <property type="match status" value="1"/>
</dbReference>
<dbReference type="InterPro" id="IPR005506">
    <property type="entry name" value="DUF312_ALF"/>
</dbReference>
<name>A0ABS4TMB0_9PSEU</name>
<accession>A0ABS4TMB0</accession>
<feature type="chain" id="PRO_5047133056" evidence="1">
    <location>
        <begin position="27"/>
        <end position="347"/>
    </location>
</feature>